<dbReference type="Proteomes" id="UP000243502">
    <property type="component" value="Chromosome 2"/>
</dbReference>
<dbReference type="PANTHER" id="PTHR30466">
    <property type="entry name" value="FLAVIN REDUCTASE"/>
    <property type="match status" value="1"/>
</dbReference>
<dbReference type="InterPro" id="IPR002563">
    <property type="entry name" value="Flavin_Rdtase-like_dom"/>
</dbReference>
<dbReference type="SMART" id="SM00903">
    <property type="entry name" value="Flavin_Reduct"/>
    <property type="match status" value="1"/>
</dbReference>
<dbReference type="AlphaFoldDB" id="A0A2I8ESQ1"/>
<reference evidence="3 4" key="1">
    <citation type="submission" date="2018-01" db="EMBL/GenBank/DDBJ databases">
        <title>Species boundaries and ecological features among Paraburkholderia terrae DSMZ17804T, P. hospita DSMZ17164T and P. caribensis DSMZ13236T.</title>
        <authorList>
            <person name="Pratama A.A."/>
        </authorList>
    </citation>
    <scope>NUCLEOTIDE SEQUENCE [LARGE SCALE GENOMIC DNA]</scope>
    <source>
        <strain evidence="3 4">DSM 17804</strain>
    </source>
</reference>
<dbReference type="RefSeq" id="WP_081920720.1">
    <property type="nucleotide sequence ID" value="NZ_AP025257.1"/>
</dbReference>
<name>A0A2I8ESQ1_9BURK</name>
<gene>
    <name evidence="3" type="ORF">C2L65_19200</name>
</gene>
<proteinExistence type="predicted"/>
<keyword evidence="1" id="KW-0560">Oxidoreductase</keyword>
<evidence type="ECO:0000313" key="3">
    <source>
        <dbReference type="EMBL" id="AUT61824.1"/>
    </source>
</evidence>
<dbReference type="InterPro" id="IPR012349">
    <property type="entry name" value="Split_barrel_FMN-bd"/>
</dbReference>
<protein>
    <submittedName>
        <fullName evidence="3">NAD(FAD)-dependent dehydrogenase</fullName>
    </submittedName>
</protein>
<accession>A0A2I8ESQ1</accession>
<dbReference type="GO" id="GO:0042602">
    <property type="term" value="F:riboflavin reductase (NADPH) activity"/>
    <property type="evidence" value="ECO:0007669"/>
    <property type="project" value="TreeGrafter"/>
</dbReference>
<feature type="domain" description="Flavin reductase like" evidence="2">
    <location>
        <begin position="35"/>
        <end position="182"/>
    </location>
</feature>
<evidence type="ECO:0000259" key="2">
    <source>
        <dbReference type="SMART" id="SM00903"/>
    </source>
</evidence>
<evidence type="ECO:0000256" key="1">
    <source>
        <dbReference type="ARBA" id="ARBA00023002"/>
    </source>
</evidence>
<dbReference type="InterPro" id="IPR050268">
    <property type="entry name" value="NADH-dep_flavin_reductase"/>
</dbReference>
<dbReference type="Gene3D" id="2.30.110.10">
    <property type="entry name" value="Electron Transport, Fmn-binding Protein, Chain A"/>
    <property type="match status" value="1"/>
</dbReference>
<dbReference type="SUPFAM" id="SSF50475">
    <property type="entry name" value="FMN-binding split barrel"/>
    <property type="match status" value="1"/>
</dbReference>
<dbReference type="OrthoDB" id="8525727at2"/>
<dbReference type="GO" id="GO:0006208">
    <property type="term" value="P:pyrimidine nucleobase catabolic process"/>
    <property type="evidence" value="ECO:0007669"/>
    <property type="project" value="TreeGrafter"/>
</dbReference>
<dbReference type="Pfam" id="PF01613">
    <property type="entry name" value="Flavin_Reduct"/>
    <property type="match status" value="1"/>
</dbReference>
<evidence type="ECO:0000313" key="4">
    <source>
        <dbReference type="Proteomes" id="UP000243502"/>
    </source>
</evidence>
<dbReference type="EMBL" id="CP026112">
    <property type="protein sequence ID" value="AUT61824.1"/>
    <property type="molecule type" value="Genomic_DNA"/>
</dbReference>
<dbReference type="GO" id="GO:0010181">
    <property type="term" value="F:FMN binding"/>
    <property type="evidence" value="ECO:0007669"/>
    <property type="project" value="InterPro"/>
</dbReference>
<organism evidence="3 4">
    <name type="scientific">Paraburkholderia terrae</name>
    <dbReference type="NCBI Taxonomy" id="311230"/>
    <lineage>
        <taxon>Bacteria</taxon>
        <taxon>Pseudomonadati</taxon>
        <taxon>Pseudomonadota</taxon>
        <taxon>Betaproteobacteria</taxon>
        <taxon>Burkholderiales</taxon>
        <taxon>Burkholderiaceae</taxon>
        <taxon>Paraburkholderia</taxon>
    </lineage>
</organism>
<dbReference type="KEGG" id="pter:C2L65_19200"/>
<sequence>MTQAQVQPADAIAHPRHEQADDLPDIDATAFREALAHAATSVTVIATDGPAGKAGVTCSAVCSVSDTPPTILFCVNRRSAANSVIRTNGLLSVNWLHAQQTGVSQLFSGVGQVPMRERFNDARWQASAHGVPYRTDALIALDCRIASAMEIGTHSVFVARVLNARRADGMQPLVYCQRAYATTRPAQF</sequence>
<dbReference type="PANTHER" id="PTHR30466:SF1">
    <property type="entry name" value="FMN REDUCTASE (NADH) RUTF"/>
    <property type="match status" value="1"/>
</dbReference>